<name>A0ACB9TRY6_HOLOL</name>
<keyword evidence="2" id="KW-1185">Reference proteome</keyword>
<dbReference type="EMBL" id="CM043015">
    <property type="protein sequence ID" value="KAI4469541.1"/>
    <property type="molecule type" value="Genomic_DNA"/>
</dbReference>
<reference evidence="1" key="1">
    <citation type="submission" date="2022-04" db="EMBL/GenBank/DDBJ databases">
        <title>Chromosome-scale genome assembly of Holotrichia oblita Faldermann.</title>
        <authorList>
            <person name="Rongchong L."/>
        </authorList>
    </citation>
    <scope>NUCLEOTIDE SEQUENCE</scope>
    <source>
        <strain evidence="1">81SQS9</strain>
    </source>
</reference>
<accession>A0ACB9TRY6</accession>
<organism evidence="1 2">
    <name type="scientific">Holotrichia oblita</name>
    <name type="common">Chafer beetle</name>
    <dbReference type="NCBI Taxonomy" id="644536"/>
    <lineage>
        <taxon>Eukaryota</taxon>
        <taxon>Metazoa</taxon>
        <taxon>Ecdysozoa</taxon>
        <taxon>Arthropoda</taxon>
        <taxon>Hexapoda</taxon>
        <taxon>Insecta</taxon>
        <taxon>Pterygota</taxon>
        <taxon>Neoptera</taxon>
        <taxon>Endopterygota</taxon>
        <taxon>Coleoptera</taxon>
        <taxon>Polyphaga</taxon>
        <taxon>Scarabaeiformia</taxon>
        <taxon>Scarabaeidae</taxon>
        <taxon>Melolonthinae</taxon>
        <taxon>Holotrichia</taxon>
    </lineage>
</organism>
<gene>
    <name evidence="1" type="ORF">MML48_1g05404</name>
</gene>
<evidence type="ECO:0000313" key="2">
    <source>
        <dbReference type="Proteomes" id="UP001056778"/>
    </source>
</evidence>
<protein>
    <submittedName>
        <fullName evidence="1">Uncharacterized protein</fullName>
    </submittedName>
</protein>
<dbReference type="Proteomes" id="UP001056778">
    <property type="component" value="Chromosome 1"/>
</dbReference>
<comment type="caution">
    <text evidence="1">The sequence shown here is derived from an EMBL/GenBank/DDBJ whole genome shotgun (WGS) entry which is preliminary data.</text>
</comment>
<evidence type="ECO:0000313" key="1">
    <source>
        <dbReference type="EMBL" id="KAI4469541.1"/>
    </source>
</evidence>
<proteinExistence type="predicted"/>
<sequence length="439" mass="51142">MEEKHIGLDMKTPINESLTAFYQRSFAYQCVKFRLPAILSQTVDVISKKKDHLLRIFGEESEEDLKTVMIEISKLKIEILTNKPMRKLVGESPDIALYNKALNLQSVKVSYPTFFNANWLFAECYMYRRITECLEQTKTLKNMDPFQFQKEDAFFRALQMMAPAGTFLQDKLEGEAEDMESTFIKLLKINLWGNKCDLSLTLGRIKYDNDAKTDIEHMDEYILCDDSNHVWDALSETTDSNIIDIVLDNCGFELFTDMCLADFIIKNKYAEHVRFYVKSIPWYISDTTAKDFHWTLHQLKICKNSVLKKLGDRWNNYIRIKTWTVEEDNFWTLPVTYKDMAQWDIALYRKLSAAKLIIFKGDVNYRKLFGEKNWPMTKSIKAALQGFHPSKICTLRTIKAHIVCGLPVGLAEDIEEKDNDWLITGKYGLIQFCDAVVKK</sequence>